<dbReference type="Proteomes" id="UP000071859">
    <property type="component" value="Unassembled WGS sequence"/>
</dbReference>
<reference evidence="1" key="1">
    <citation type="submission" date="2016-01" db="EMBL/GenBank/DDBJ databases">
        <authorList>
            <person name="Peeters C."/>
        </authorList>
    </citation>
    <scope>NUCLEOTIDE SEQUENCE</scope>
    <source>
        <strain evidence="1">LMG 29321</strain>
    </source>
</reference>
<organism evidence="1 2">
    <name type="scientific">Caballeronia calidae</name>
    <dbReference type="NCBI Taxonomy" id="1777139"/>
    <lineage>
        <taxon>Bacteria</taxon>
        <taxon>Pseudomonadati</taxon>
        <taxon>Pseudomonadota</taxon>
        <taxon>Betaproteobacteria</taxon>
        <taxon>Burkholderiales</taxon>
        <taxon>Burkholderiaceae</taxon>
        <taxon>Caballeronia</taxon>
    </lineage>
</organism>
<sequence length="162" mass="18409">MPVFFVARKGLKKLDGKFGTDIWALSVDNVVEVHGHPDCPHVAEGLEVGGAYQFQEEQWFAVARKRREFRKRMEQLAGLVGYNWRAAGADAPGPFRELFRHPGEFGTFGPVVSAKLAADFAAWDVRALALGKRFYFWFGLMSKLFEYAKDDGAVWQESNRYE</sequence>
<dbReference type="AlphaFoldDB" id="A0A158D544"/>
<dbReference type="RefSeq" id="WP_062608348.1">
    <property type="nucleotide sequence ID" value="NZ_FCOX02000027.1"/>
</dbReference>
<gene>
    <name evidence="1" type="ORF">AWB78_04752</name>
</gene>
<name>A0A158D544_9BURK</name>
<proteinExistence type="predicted"/>
<evidence type="ECO:0000313" key="2">
    <source>
        <dbReference type="Proteomes" id="UP000071859"/>
    </source>
</evidence>
<dbReference type="EMBL" id="FCOX02000027">
    <property type="protein sequence ID" value="SAK89765.1"/>
    <property type="molecule type" value="Genomic_DNA"/>
</dbReference>
<keyword evidence="2" id="KW-1185">Reference proteome</keyword>
<evidence type="ECO:0000313" key="1">
    <source>
        <dbReference type="EMBL" id="SAK89765.1"/>
    </source>
</evidence>
<accession>A0A158D544</accession>
<comment type="caution">
    <text evidence="1">The sequence shown here is derived from an EMBL/GenBank/DDBJ whole genome shotgun (WGS) entry which is preliminary data.</text>
</comment>
<dbReference type="OrthoDB" id="8961589at2"/>
<protein>
    <submittedName>
        <fullName evidence="1">Uncharacterized protein</fullName>
    </submittedName>
</protein>